<gene>
    <name evidence="1" type="ordered locus">Os11g0164900</name>
    <name evidence="1" type="ORF">OSNPB_110164900</name>
</gene>
<dbReference type="Proteomes" id="UP000059680">
    <property type="component" value="Chromosome 11"/>
</dbReference>
<dbReference type="PaxDb" id="39947-A0A0P0XZ32"/>
<reference evidence="1 2" key="2">
    <citation type="journal article" date="2013" name="Plant Cell Physiol.">
        <title>Rice Annotation Project Database (RAP-DB): an integrative and interactive database for rice genomics.</title>
        <authorList>
            <person name="Sakai H."/>
            <person name="Lee S.S."/>
            <person name="Tanaka T."/>
            <person name="Numa H."/>
            <person name="Kim J."/>
            <person name="Kawahara Y."/>
            <person name="Wakimoto H."/>
            <person name="Yang C.C."/>
            <person name="Iwamoto M."/>
            <person name="Abe T."/>
            <person name="Yamada Y."/>
            <person name="Muto A."/>
            <person name="Inokuchi H."/>
            <person name="Ikemura T."/>
            <person name="Matsumoto T."/>
            <person name="Sasaki T."/>
            <person name="Itoh T."/>
        </authorList>
    </citation>
    <scope>NUCLEOTIDE SEQUENCE [LARGE SCALE GENOMIC DNA]</scope>
    <source>
        <strain evidence="2">cv. Nipponbare</strain>
    </source>
</reference>
<keyword evidence="2" id="KW-1185">Reference proteome</keyword>
<protein>
    <submittedName>
        <fullName evidence="1">Os11g0164900 protein</fullName>
    </submittedName>
</protein>
<proteinExistence type="predicted"/>
<organism evidence="1 2">
    <name type="scientific">Oryza sativa subsp. japonica</name>
    <name type="common">Rice</name>
    <dbReference type="NCBI Taxonomy" id="39947"/>
    <lineage>
        <taxon>Eukaryota</taxon>
        <taxon>Viridiplantae</taxon>
        <taxon>Streptophyta</taxon>
        <taxon>Embryophyta</taxon>
        <taxon>Tracheophyta</taxon>
        <taxon>Spermatophyta</taxon>
        <taxon>Magnoliopsida</taxon>
        <taxon>Liliopsida</taxon>
        <taxon>Poales</taxon>
        <taxon>Poaceae</taxon>
        <taxon>BOP clade</taxon>
        <taxon>Oryzoideae</taxon>
        <taxon>Oryzeae</taxon>
        <taxon>Oryzinae</taxon>
        <taxon>Oryza</taxon>
        <taxon>Oryza sativa</taxon>
    </lineage>
</organism>
<evidence type="ECO:0000313" key="2">
    <source>
        <dbReference type="Proteomes" id="UP000059680"/>
    </source>
</evidence>
<dbReference type="InParanoid" id="A0A0P0XZ32"/>
<dbReference type="EMBL" id="AP014967">
    <property type="protein sequence ID" value="BAT12824.1"/>
    <property type="molecule type" value="Genomic_DNA"/>
</dbReference>
<dbReference type="Gramene" id="Os11t0164900-00">
    <property type="protein sequence ID" value="Os11t0164900-00"/>
    <property type="gene ID" value="Os11g0164900"/>
</dbReference>
<sequence>STVLLDHHRYCNFQGNALAPVLGKLQRCEYDGEFLKVACRRLESMLM</sequence>
<feature type="non-terminal residue" evidence="1">
    <location>
        <position position="47"/>
    </location>
</feature>
<reference evidence="2" key="1">
    <citation type="journal article" date="2005" name="Nature">
        <title>The map-based sequence of the rice genome.</title>
        <authorList>
            <consortium name="International rice genome sequencing project (IRGSP)"/>
            <person name="Matsumoto T."/>
            <person name="Wu J."/>
            <person name="Kanamori H."/>
            <person name="Katayose Y."/>
            <person name="Fujisawa M."/>
            <person name="Namiki N."/>
            <person name="Mizuno H."/>
            <person name="Yamamoto K."/>
            <person name="Antonio B.A."/>
            <person name="Baba T."/>
            <person name="Sakata K."/>
            <person name="Nagamura Y."/>
            <person name="Aoki H."/>
            <person name="Arikawa K."/>
            <person name="Arita K."/>
            <person name="Bito T."/>
            <person name="Chiden Y."/>
            <person name="Fujitsuka N."/>
            <person name="Fukunaka R."/>
            <person name="Hamada M."/>
            <person name="Harada C."/>
            <person name="Hayashi A."/>
            <person name="Hijishita S."/>
            <person name="Honda M."/>
            <person name="Hosokawa S."/>
            <person name="Ichikawa Y."/>
            <person name="Idonuma A."/>
            <person name="Iijima M."/>
            <person name="Ikeda M."/>
            <person name="Ikeno M."/>
            <person name="Ito K."/>
            <person name="Ito S."/>
            <person name="Ito T."/>
            <person name="Ito Y."/>
            <person name="Ito Y."/>
            <person name="Iwabuchi A."/>
            <person name="Kamiya K."/>
            <person name="Karasawa W."/>
            <person name="Kurita K."/>
            <person name="Katagiri S."/>
            <person name="Kikuta A."/>
            <person name="Kobayashi H."/>
            <person name="Kobayashi N."/>
            <person name="Machita K."/>
            <person name="Maehara T."/>
            <person name="Masukawa M."/>
            <person name="Mizubayashi T."/>
            <person name="Mukai Y."/>
            <person name="Nagasaki H."/>
            <person name="Nagata Y."/>
            <person name="Naito S."/>
            <person name="Nakashima M."/>
            <person name="Nakama Y."/>
            <person name="Nakamichi Y."/>
            <person name="Nakamura M."/>
            <person name="Meguro A."/>
            <person name="Negishi M."/>
            <person name="Ohta I."/>
            <person name="Ohta T."/>
            <person name="Okamoto M."/>
            <person name="Ono N."/>
            <person name="Saji S."/>
            <person name="Sakaguchi M."/>
            <person name="Sakai K."/>
            <person name="Shibata M."/>
            <person name="Shimokawa T."/>
            <person name="Song J."/>
            <person name="Takazaki Y."/>
            <person name="Terasawa K."/>
            <person name="Tsugane M."/>
            <person name="Tsuji K."/>
            <person name="Ueda S."/>
            <person name="Waki K."/>
            <person name="Yamagata H."/>
            <person name="Yamamoto M."/>
            <person name="Yamamoto S."/>
            <person name="Yamane H."/>
            <person name="Yoshiki S."/>
            <person name="Yoshihara R."/>
            <person name="Yukawa K."/>
            <person name="Zhong H."/>
            <person name="Yano M."/>
            <person name="Yuan Q."/>
            <person name="Ouyang S."/>
            <person name="Liu J."/>
            <person name="Jones K.M."/>
            <person name="Gansberger K."/>
            <person name="Moffat K."/>
            <person name="Hill J."/>
            <person name="Bera J."/>
            <person name="Fadrosh D."/>
            <person name="Jin S."/>
            <person name="Johri S."/>
            <person name="Kim M."/>
            <person name="Overton L."/>
            <person name="Reardon M."/>
            <person name="Tsitrin T."/>
            <person name="Vuong H."/>
            <person name="Weaver B."/>
            <person name="Ciecko A."/>
            <person name="Tallon L."/>
            <person name="Jackson J."/>
            <person name="Pai G."/>
            <person name="Aken S.V."/>
            <person name="Utterback T."/>
            <person name="Reidmuller S."/>
            <person name="Feldblyum T."/>
            <person name="Hsiao J."/>
            <person name="Zismann V."/>
            <person name="Iobst S."/>
            <person name="de Vazeille A.R."/>
            <person name="Buell C.R."/>
            <person name="Ying K."/>
            <person name="Li Y."/>
            <person name="Lu T."/>
            <person name="Huang Y."/>
            <person name="Zhao Q."/>
            <person name="Feng Q."/>
            <person name="Zhang L."/>
            <person name="Zhu J."/>
            <person name="Weng Q."/>
            <person name="Mu J."/>
            <person name="Lu Y."/>
            <person name="Fan D."/>
            <person name="Liu Y."/>
            <person name="Guan J."/>
            <person name="Zhang Y."/>
            <person name="Yu S."/>
            <person name="Liu X."/>
            <person name="Zhang Y."/>
            <person name="Hong G."/>
            <person name="Han B."/>
            <person name="Choisne N."/>
            <person name="Demange N."/>
            <person name="Orjeda G."/>
            <person name="Samain S."/>
            <person name="Cattolico L."/>
            <person name="Pelletier E."/>
            <person name="Couloux A."/>
            <person name="Segurens B."/>
            <person name="Wincker P."/>
            <person name="D'Hont A."/>
            <person name="Scarpelli C."/>
            <person name="Weissenbach J."/>
            <person name="Salanoubat M."/>
            <person name="Quetier F."/>
            <person name="Yu Y."/>
            <person name="Kim H.R."/>
            <person name="Rambo T."/>
            <person name="Currie J."/>
            <person name="Collura K."/>
            <person name="Luo M."/>
            <person name="Yang T."/>
            <person name="Ammiraju J.S.S."/>
            <person name="Engler F."/>
            <person name="Soderlund C."/>
            <person name="Wing R.A."/>
            <person name="Palmer L.E."/>
            <person name="de la Bastide M."/>
            <person name="Spiegel L."/>
            <person name="Nascimento L."/>
            <person name="Zutavern T."/>
            <person name="O'Shaughnessy A."/>
            <person name="Dike S."/>
            <person name="Dedhia N."/>
            <person name="Preston R."/>
            <person name="Balija V."/>
            <person name="McCombie W.R."/>
            <person name="Chow T."/>
            <person name="Chen H."/>
            <person name="Chung M."/>
            <person name="Chen C."/>
            <person name="Shaw J."/>
            <person name="Wu H."/>
            <person name="Hsiao K."/>
            <person name="Chao Y."/>
            <person name="Chu M."/>
            <person name="Cheng C."/>
            <person name="Hour A."/>
            <person name="Lee P."/>
            <person name="Lin S."/>
            <person name="Lin Y."/>
            <person name="Liou J."/>
            <person name="Liu S."/>
            <person name="Hsing Y."/>
            <person name="Raghuvanshi S."/>
            <person name="Mohanty A."/>
            <person name="Bharti A.K."/>
            <person name="Gaur A."/>
            <person name="Gupta V."/>
            <person name="Kumar D."/>
            <person name="Ravi V."/>
            <person name="Vij S."/>
            <person name="Kapur A."/>
            <person name="Khurana P."/>
            <person name="Khurana P."/>
            <person name="Khurana J.P."/>
            <person name="Tyagi A.K."/>
            <person name="Gaikwad K."/>
            <person name="Singh A."/>
            <person name="Dalal V."/>
            <person name="Srivastava S."/>
            <person name="Dixit A."/>
            <person name="Pal A.K."/>
            <person name="Ghazi I.A."/>
            <person name="Yadav M."/>
            <person name="Pandit A."/>
            <person name="Bhargava A."/>
            <person name="Sureshbabu K."/>
            <person name="Batra K."/>
            <person name="Sharma T.R."/>
            <person name="Mohapatra T."/>
            <person name="Singh N.K."/>
            <person name="Messing J."/>
            <person name="Nelson A.B."/>
            <person name="Fuks G."/>
            <person name="Kavchok S."/>
            <person name="Keizer G."/>
            <person name="Linton E."/>
            <person name="Llaca V."/>
            <person name="Song R."/>
            <person name="Tanyolac B."/>
            <person name="Young S."/>
            <person name="Ho-Il K."/>
            <person name="Hahn J.H."/>
            <person name="Sangsakoo G."/>
            <person name="Vanavichit A."/>
            <person name="de Mattos Luiz.A.T."/>
            <person name="Zimmer P.D."/>
            <person name="Malone G."/>
            <person name="Dellagostin O."/>
            <person name="de Oliveira A.C."/>
            <person name="Bevan M."/>
            <person name="Bancroft I."/>
            <person name="Minx P."/>
            <person name="Cordum H."/>
            <person name="Wilson R."/>
            <person name="Cheng Z."/>
            <person name="Jin W."/>
            <person name="Jiang J."/>
            <person name="Leong S.A."/>
            <person name="Iwama H."/>
            <person name="Gojobori T."/>
            <person name="Itoh T."/>
            <person name="Niimura Y."/>
            <person name="Fujii Y."/>
            <person name="Habara T."/>
            <person name="Sakai H."/>
            <person name="Sato Y."/>
            <person name="Wilson G."/>
            <person name="Kumar K."/>
            <person name="McCouch S."/>
            <person name="Juretic N."/>
            <person name="Hoen D."/>
            <person name="Wright S."/>
            <person name="Bruskiewich R."/>
            <person name="Bureau T."/>
            <person name="Miyao A."/>
            <person name="Hirochika H."/>
            <person name="Nishikawa T."/>
            <person name="Kadowaki K."/>
            <person name="Sugiura M."/>
            <person name="Burr B."/>
            <person name="Sasaki T."/>
        </authorList>
    </citation>
    <scope>NUCLEOTIDE SEQUENCE [LARGE SCALE GENOMIC DNA]</scope>
    <source>
        <strain evidence="2">cv. Nipponbare</strain>
    </source>
</reference>
<dbReference type="AlphaFoldDB" id="A0A0P0XZ32"/>
<accession>A0A0P0XZ32</accession>
<evidence type="ECO:0000313" key="1">
    <source>
        <dbReference type="EMBL" id="BAT12824.1"/>
    </source>
</evidence>
<name>A0A0P0XZ32_ORYSJ</name>
<reference evidence="1 2" key="3">
    <citation type="journal article" date="2013" name="Rice">
        <title>Improvement of the Oryza sativa Nipponbare reference genome using next generation sequence and optical map data.</title>
        <authorList>
            <person name="Kawahara Y."/>
            <person name="de la Bastide M."/>
            <person name="Hamilton J.P."/>
            <person name="Kanamori H."/>
            <person name="McCombie W.R."/>
            <person name="Ouyang S."/>
            <person name="Schwartz D.C."/>
            <person name="Tanaka T."/>
            <person name="Wu J."/>
            <person name="Zhou S."/>
            <person name="Childs K.L."/>
            <person name="Davidson R.M."/>
            <person name="Lin H."/>
            <person name="Quesada-Ocampo L."/>
            <person name="Vaillancourt B."/>
            <person name="Sakai H."/>
            <person name="Lee S.S."/>
            <person name="Kim J."/>
            <person name="Numa H."/>
            <person name="Itoh T."/>
            <person name="Buell C.R."/>
            <person name="Matsumoto T."/>
        </authorList>
    </citation>
    <scope>NUCLEOTIDE SEQUENCE [LARGE SCALE GENOMIC DNA]</scope>
    <source>
        <strain evidence="2">cv. Nipponbare</strain>
    </source>
</reference>